<dbReference type="AlphaFoldDB" id="A0A6J4RS89"/>
<evidence type="ECO:0000256" key="1">
    <source>
        <dbReference type="SAM" id="MobiDB-lite"/>
    </source>
</evidence>
<feature type="non-terminal residue" evidence="2">
    <location>
        <position position="1"/>
    </location>
</feature>
<dbReference type="EMBL" id="CADCVI010000153">
    <property type="protein sequence ID" value="CAA9476169.1"/>
    <property type="molecule type" value="Genomic_DNA"/>
</dbReference>
<name>A0A6J4RS89_9ACTN</name>
<accession>A0A6J4RS89</accession>
<feature type="non-terminal residue" evidence="2">
    <location>
        <position position="42"/>
    </location>
</feature>
<feature type="compositionally biased region" description="Pro residues" evidence="1">
    <location>
        <begin position="31"/>
        <end position="42"/>
    </location>
</feature>
<gene>
    <name evidence="2" type="ORF">AVDCRST_MAG25-2432</name>
</gene>
<protein>
    <submittedName>
        <fullName evidence="2">Uncharacterized protein</fullName>
    </submittedName>
</protein>
<feature type="region of interest" description="Disordered" evidence="1">
    <location>
        <begin position="1"/>
        <end position="42"/>
    </location>
</feature>
<sequence>GGVWRLRVGFAEHRQGNAAGDEGEGPGRDAPAPPPLGFAPGV</sequence>
<evidence type="ECO:0000313" key="2">
    <source>
        <dbReference type="EMBL" id="CAA9476169.1"/>
    </source>
</evidence>
<reference evidence="2" key="1">
    <citation type="submission" date="2020-02" db="EMBL/GenBank/DDBJ databases">
        <authorList>
            <person name="Meier V. D."/>
        </authorList>
    </citation>
    <scope>NUCLEOTIDE SEQUENCE</scope>
    <source>
        <strain evidence="2">AVDCRST_MAG25</strain>
    </source>
</reference>
<organism evidence="2">
    <name type="scientific">uncultured Rubrobacteraceae bacterium</name>
    <dbReference type="NCBI Taxonomy" id="349277"/>
    <lineage>
        <taxon>Bacteria</taxon>
        <taxon>Bacillati</taxon>
        <taxon>Actinomycetota</taxon>
        <taxon>Rubrobacteria</taxon>
        <taxon>Rubrobacterales</taxon>
        <taxon>Rubrobacteraceae</taxon>
        <taxon>environmental samples</taxon>
    </lineage>
</organism>
<proteinExistence type="predicted"/>